<evidence type="ECO:0000313" key="2">
    <source>
        <dbReference type="Proteomes" id="UP000828924"/>
    </source>
</evidence>
<sequence length="85" mass="9120">MLLRSRRRRCGPCRRRRVTGYEPELIRAEPLRCAVQWDGDARLAPVTAACRETGTVAVVGAAVHDGGDQILPHAGDGTSPAATAR</sequence>
<evidence type="ECO:0000313" key="1">
    <source>
        <dbReference type="EMBL" id="UNM10378.1"/>
    </source>
</evidence>
<name>A0ABY3WCT2_9ACTN</name>
<dbReference type="Proteomes" id="UP000828924">
    <property type="component" value="Chromosome"/>
</dbReference>
<dbReference type="RefSeq" id="WP_242328882.1">
    <property type="nucleotide sequence ID" value="NZ_CP071872.1"/>
</dbReference>
<reference evidence="1 2" key="1">
    <citation type="submission" date="2021-03" db="EMBL/GenBank/DDBJ databases">
        <title>Complete genome of Streptomyces formicae strain 1H-GS9 (DSM 100524).</title>
        <authorList>
            <person name="Atanasov K.E."/>
            <person name="Altabella T."/>
            <person name="Ferrer A."/>
        </authorList>
    </citation>
    <scope>NUCLEOTIDE SEQUENCE [LARGE SCALE GENOMIC DNA]</scope>
    <source>
        <strain evidence="1 2">1H-GS9</strain>
    </source>
</reference>
<organism evidence="1 2">
    <name type="scientific">Streptomyces formicae</name>
    <dbReference type="NCBI Taxonomy" id="1616117"/>
    <lineage>
        <taxon>Bacteria</taxon>
        <taxon>Bacillati</taxon>
        <taxon>Actinomycetota</taxon>
        <taxon>Actinomycetes</taxon>
        <taxon>Kitasatosporales</taxon>
        <taxon>Streptomycetaceae</taxon>
        <taxon>Streptomyces</taxon>
    </lineage>
</organism>
<accession>A0ABY3WCT2</accession>
<proteinExistence type="predicted"/>
<protein>
    <submittedName>
        <fullName evidence="1">Uncharacterized protein</fullName>
    </submittedName>
</protein>
<dbReference type="EMBL" id="CP071872">
    <property type="protein sequence ID" value="UNM10378.1"/>
    <property type="molecule type" value="Genomic_DNA"/>
</dbReference>
<gene>
    <name evidence="1" type="ORF">J4032_01620</name>
</gene>
<keyword evidence="2" id="KW-1185">Reference proteome</keyword>